<keyword evidence="10 19" id="KW-0274">FAD</keyword>
<evidence type="ECO:0000256" key="15">
    <source>
        <dbReference type="ARBA" id="ARBA00023306"/>
    </source>
</evidence>
<dbReference type="InterPro" id="IPR006094">
    <property type="entry name" value="Oxid_FAD_bind_N"/>
</dbReference>
<evidence type="ECO:0000256" key="18">
    <source>
        <dbReference type="ARBA" id="ARBA00048914"/>
    </source>
</evidence>
<evidence type="ECO:0000256" key="1">
    <source>
        <dbReference type="ARBA" id="ARBA00001974"/>
    </source>
</evidence>
<name>A0ABY8F815_9HYPH</name>
<dbReference type="EC" id="1.3.1.98" evidence="5 19"/>
<comment type="cofactor">
    <cofactor evidence="1 19">
        <name>FAD</name>
        <dbReference type="ChEBI" id="CHEBI:57692"/>
    </cofactor>
</comment>
<evidence type="ECO:0000256" key="16">
    <source>
        <dbReference type="ARBA" id="ARBA00023316"/>
    </source>
</evidence>
<dbReference type="InterPro" id="IPR003170">
    <property type="entry name" value="MurB"/>
</dbReference>
<organism evidence="21 22">
    <name type="scientific">Roseibium porphyridii</name>
    <dbReference type="NCBI Taxonomy" id="2866279"/>
    <lineage>
        <taxon>Bacteria</taxon>
        <taxon>Pseudomonadati</taxon>
        <taxon>Pseudomonadota</taxon>
        <taxon>Alphaproteobacteria</taxon>
        <taxon>Hyphomicrobiales</taxon>
        <taxon>Stappiaceae</taxon>
        <taxon>Roseibium</taxon>
    </lineage>
</organism>
<keyword evidence="13 19" id="KW-0573">Peptidoglycan synthesis</keyword>
<keyword evidence="16 19" id="KW-0961">Cell wall biogenesis/degradation</keyword>
<dbReference type="NCBIfam" id="NF010480">
    <property type="entry name" value="PRK13905.1"/>
    <property type="match status" value="1"/>
</dbReference>
<keyword evidence="15 19" id="KW-0131">Cell cycle</keyword>
<dbReference type="SUPFAM" id="SSF56194">
    <property type="entry name" value="Uridine diphospho-N-Acetylenolpyruvylglucosamine reductase, MurB, C-terminal domain"/>
    <property type="match status" value="1"/>
</dbReference>
<feature type="domain" description="FAD-binding PCMH-type" evidence="20">
    <location>
        <begin position="34"/>
        <end position="200"/>
    </location>
</feature>
<evidence type="ECO:0000256" key="11">
    <source>
        <dbReference type="ARBA" id="ARBA00022857"/>
    </source>
</evidence>
<dbReference type="PANTHER" id="PTHR21071">
    <property type="entry name" value="UDP-N-ACETYLENOLPYRUVOYLGLUCOSAMINE REDUCTASE"/>
    <property type="match status" value="1"/>
</dbReference>
<dbReference type="NCBIfam" id="TIGR00179">
    <property type="entry name" value="murB"/>
    <property type="match status" value="1"/>
</dbReference>
<comment type="subcellular location">
    <subcellularLocation>
        <location evidence="3 19">Cytoplasm</location>
    </subcellularLocation>
</comment>
<feature type="active site" evidence="19">
    <location>
        <position position="180"/>
    </location>
</feature>
<feature type="active site" description="Proton donor" evidence="19">
    <location>
        <position position="229"/>
    </location>
</feature>
<evidence type="ECO:0000256" key="14">
    <source>
        <dbReference type="ARBA" id="ARBA00023002"/>
    </source>
</evidence>
<dbReference type="RefSeq" id="WP_265684216.1">
    <property type="nucleotide sequence ID" value="NZ_CP120863.1"/>
</dbReference>
<dbReference type="Pfam" id="PF02873">
    <property type="entry name" value="MurB_C"/>
    <property type="match status" value="1"/>
</dbReference>
<evidence type="ECO:0000256" key="10">
    <source>
        <dbReference type="ARBA" id="ARBA00022827"/>
    </source>
</evidence>
<dbReference type="InterPro" id="IPR036635">
    <property type="entry name" value="MurB_C_sf"/>
</dbReference>
<proteinExistence type="inferred from homology"/>
<keyword evidence="7 19" id="KW-0963">Cytoplasm</keyword>
<keyword evidence="8 19" id="KW-0132">Cell division</keyword>
<evidence type="ECO:0000256" key="5">
    <source>
        <dbReference type="ARBA" id="ARBA00012518"/>
    </source>
</evidence>
<dbReference type="Gene3D" id="3.30.43.10">
    <property type="entry name" value="Uridine Diphospho-n-acetylenolpyruvylglucosamine Reductase, domain 2"/>
    <property type="match status" value="1"/>
</dbReference>
<dbReference type="InterPro" id="IPR016166">
    <property type="entry name" value="FAD-bd_PCMH"/>
</dbReference>
<evidence type="ECO:0000256" key="7">
    <source>
        <dbReference type="ARBA" id="ARBA00022490"/>
    </source>
</evidence>
<dbReference type="Pfam" id="PF01565">
    <property type="entry name" value="FAD_binding_4"/>
    <property type="match status" value="1"/>
</dbReference>
<comment type="function">
    <text evidence="2 19">Cell wall formation.</text>
</comment>
<evidence type="ECO:0000256" key="6">
    <source>
        <dbReference type="ARBA" id="ARBA00015188"/>
    </source>
</evidence>
<evidence type="ECO:0000256" key="12">
    <source>
        <dbReference type="ARBA" id="ARBA00022960"/>
    </source>
</evidence>
<accession>A0ABY8F815</accession>
<keyword evidence="11 19" id="KW-0521">NADP</keyword>
<keyword evidence="12 19" id="KW-0133">Cell shape</keyword>
<dbReference type="Proteomes" id="UP001209803">
    <property type="component" value="Chromosome"/>
</dbReference>
<protein>
    <recommendedName>
        <fullName evidence="6 19">UDP-N-acetylenolpyruvoylglucosamine reductase</fullName>
        <ecNumber evidence="5 19">1.3.1.98</ecNumber>
    </recommendedName>
    <alternativeName>
        <fullName evidence="17 19">UDP-N-acetylmuramate dehydrogenase</fullName>
    </alternativeName>
</protein>
<sequence length="323" mass="34307">MSFPDLLQLYPELEDGVRGRLTTNQPLSAVTWFRTGGPAQLMFQPADEDDLSAFLAKLPRDIPVLPVGLGSNLLIRDGGLEGVVVRLSAKGFGSIEKMEGNRLSAGAAVPDKRLAEAAATAGLGGFAFYTGIPGGLGGALRMNAGAHGTETRERMVELTAIDRDGKKVVLSNSEMGYAYRHSAASRNLIFTSAVFEGIPQNESAIRGEMSEVVAHREKAQPIREKTGGSTFKNPPGTSAWKEVDAAGCRGLTIGGAQMSEMHCNFMINTGTATGYDLELLGETVRAKVLAHSGIKLEWEIKRLGQFGTQGAIKPFLGQEGEAA</sequence>
<dbReference type="InterPro" id="IPR036318">
    <property type="entry name" value="FAD-bd_PCMH-like_sf"/>
</dbReference>
<comment type="catalytic activity">
    <reaction evidence="18 19">
        <text>UDP-N-acetyl-alpha-D-muramate + NADP(+) = UDP-N-acetyl-3-O-(1-carboxyvinyl)-alpha-D-glucosamine + NADPH + H(+)</text>
        <dbReference type="Rhea" id="RHEA:12248"/>
        <dbReference type="ChEBI" id="CHEBI:15378"/>
        <dbReference type="ChEBI" id="CHEBI:57783"/>
        <dbReference type="ChEBI" id="CHEBI:58349"/>
        <dbReference type="ChEBI" id="CHEBI:68483"/>
        <dbReference type="ChEBI" id="CHEBI:70757"/>
        <dbReference type="EC" id="1.3.1.98"/>
    </reaction>
</comment>
<dbReference type="PROSITE" id="PS51387">
    <property type="entry name" value="FAD_PCMH"/>
    <property type="match status" value="1"/>
</dbReference>
<comment type="similarity">
    <text evidence="19">Belongs to the MurB family.</text>
</comment>
<evidence type="ECO:0000256" key="19">
    <source>
        <dbReference type="HAMAP-Rule" id="MF_00037"/>
    </source>
</evidence>
<dbReference type="SUPFAM" id="SSF56176">
    <property type="entry name" value="FAD-binding/transporter-associated domain-like"/>
    <property type="match status" value="1"/>
</dbReference>
<evidence type="ECO:0000256" key="9">
    <source>
        <dbReference type="ARBA" id="ARBA00022630"/>
    </source>
</evidence>
<evidence type="ECO:0000256" key="17">
    <source>
        <dbReference type="ARBA" id="ARBA00031026"/>
    </source>
</evidence>
<evidence type="ECO:0000313" key="22">
    <source>
        <dbReference type="Proteomes" id="UP001209803"/>
    </source>
</evidence>
<dbReference type="InterPro" id="IPR011601">
    <property type="entry name" value="MurB_C"/>
</dbReference>
<dbReference type="HAMAP" id="MF_00037">
    <property type="entry name" value="MurB"/>
    <property type="match status" value="1"/>
</dbReference>
<evidence type="ECO:0000256" key="2">
    <source>
        <dbReference type="ARBA" id="ARBA00003921"/>
    </source>
</evidence>
<evidence type="ECO:0000256" key="4">
    <source>
        <dbReference type="ARBA" id="ARBA00004752"/>
    </source>
</evidence>
<evidence type="ECO:0000256" key="13">
    <source>
        <dbReference type="ARBA" id="ARBA00022984"/>
    </source>
</evidence>
<dbReference type="InterPro" id="IPR016169">
    <property type="entry name" value="FAD-bd_PCMH_sub2"/>
</dbReference>
<dbReference type="Gene3D" id="3.90.78.10">
    <property type="entry name" value="UDP-N-acetylenolpyruvoylglucosamine reductase, C-terminal domain"/>
    <property type="match status" value="1"/>
</dbReference>
<dbReference type="InterPro" id="IPR016167">
    <property type="entry name" value="FAD-bd_PCMH_sub1"/>
</dbReference>
<dbReference type="GO" id="GO:0008762">
    <property type="term" value="F:UDP-N-acetylmuramate dehydrogenase activity"/>
    <property type="evidence" value="ECO:0007669"/>
    <property type="project" value="UniProtKB-EC"/>
</dbReference>
<dbReference type="Gene3D" id="3.30.465.10">
    <property type="match status" value="1"/>
</dbReference>
<keyword evidence="22" id="KW-1185">Reference proteome</keyword>
<evidence type="ECO:0000256" key="8">
    <source>
        <dbReference type="ARBA" id="ARBA00022618"/>
    </source>
</evidence>
<reference evidence="21 22" key="1">
    <citation type="submission" date="2023-03" db="EMBL/GenBank/DDBJ databases">
        <title>Roseibium porphyridii sp. nov. and Roseibium rhodosorbium sp. nov. isolated from marine algae, Porphyridium cruentum and Rhodosorus marinus, respectively.</title>
        <authorList>
            <person name="Lee M.W."/>
            <person name="Choi B.J."/>
            <person name="Lee J.K."/>
            <person name="Choi D.G."/>
            <person name="Baek J.H."/>
            <person name="Bayburt H."/>
            <person name="Kim J.M."/>
            <person name="Han D.M."/>
            <person name="Kim K.H."/>
            <person name="Jeon C.O."/>
        </authorList>
    </citation>
    <scope>NUCLEOTIDE SEQUENCE [LARGE SCALE GENOMIC DNA]</scope>
    <source>
        <strain evidence="21 22">KMA01</strain>
    </source>
</reference>
<evidence type="ECO:0000313" key="21">
    <source>
        <dbReference type="EMBL" id="WFE91647.1"/>
    </source>
</evidence>
<keyword evidence="9 19" id="KW-0285">Flavoprotein</keyword>
<comment type="pathway">
    <text evidence="4 19">Cell wall biogenesis; peptidoglycan biosynthesis.</text>
</comment>
<evidence type="ECO:0000259" key="20">
    <source>
        <dbReference type="PROSITE" id="PS51387"/>
    </source>
</evidence>
<gene>
    <name evidence="19 21" type="primary">murB</name>
    <name evidence="21" type="ORF">K1718_09890</name>
</gene>
<keyword evidence="14 19" id="KW-0560">Oxidoreductase</keyword>
<dbReference type="EMBL" id="CP120863">
    <property type="protein sequence ID" value="WFE91647.1"/>
    <property type="molecule type" value="Genomic_DNA"/>
</dbReference>
<evidence type="ECO:0000256" key="3">
    <source>
        <dbReference type="ARBA" id="ARBA00004496"/>
    </source>
</evidence>
<feature type="active site" evidence="19">
    <location>
        <position position="299"/>
    </location>
</feature>
<dbReference type="PANTHER" id="PTHR21071:SF4">
    <property type="entry name" value="UDP-N-ACETYLENOLPYRUVOYLGLUCOSAMINE REDUCTASE"/>
    <property type="match status" value="1"/>
</dbReference>